<keyword evidence="1" id="KW-0723">Serine/threonine-protein kinase</keyword>
<dbReference type="Pfam" id="PF13581">
    <property type="entry name" value="HATPase_c_2"/>
    <property type="match status" value="1"/>
</dbReference>
<sequence length="153" mass="16496">MNTADFKLSFPGEPMAVRLALGEVTSWIRSAGIDEEFCGSVELVLAEALNNIAEHAYGEGAPGPVDLELQHRPPELKLTLMDTGRAMPGGQLPEGRAVNPDPTLDDLPEGGFGWHIIRTLTRELTYCRDGGLNRLSFLMGLDCHGDGPASKQP</sequence>
<evidence type="ECO:0000256" key="1">
    <source>
        <dbReference type="ARBA" id="ARBA00022527"/>
    </source>
</evidence>
<gene>
    <name evidence="3" type="ORF">GGR17_001618</name>
</gene>
<accession>A0A840CI49</accession>
<dbReference type="EC" id="2.7.11.1" evidence="3"/>
<dbReference type="Gene3D" id="3.30.565.10">
    <property type="entry name" value="Histidine kinase-like ATPase, C-terminal domain"/>
    <property type="match status" value="1"/>
</dbReference>
<dbReference type="GO" id="GO:0004674">
    <property type="term" value="F:protein serine/threonine kinase activity"/>
    <property type="evidence" value="ECO:0007669"/>
    <property type="project" value="UniProtKB-KW"/>
</dbReference>
<keyword evidence="3" id="KW-0418">Kinase</keyword>
<dbReference type="InterPro" id="IPR003594">
    <property type="entry name" value="HATPase_dom"/>
</dbReference>
<evidence type="ECO:0000259" key="2">
    <source>
        <dbReference type="Pfam" id="PF13581"/>
    </source>
</evidence>
<keyword evidence="3" id="KW-0808">Transferase</keyword>
<dbReference type="CDD" id="cd16936">
    <property type="entry name" value="HATPase_RsbW-like"/>
    <property type="match status" value="1"/>
</dbReference>
<evidence type="ECO:0000313" key="4">
    <source>
        <dbReference type="Proteomes" id="UP000585681"/>
    </source>
</evidence>
<dbReference type="EMBL" id="JACIEQ010000001">
    <property type="protein sequence ID" value="MBB4021827.1"/>
    <property type="molecule type" value="Genomic_DNA"/>
</dbReference>
<dbReference type="RefSeq" id="WP_052071507.1">
    <property type="nucleotide sequence ID" value="NZ_JACIEQ010000001.1"/>
</dbReference>
<protein>
    <submittedName>
        <fullName evidence="3">Serine/threonine-protein kinase RsbW</fullName>
        <ecNumber evidence="3">2.7.11.1</ecNumber>
    </submittedName>
</protein>
<proteinExistence type="predicted"/>
<evidence type="ECO:0000313" key="3">
    <source>
        <dbReference type="EMBL" id="MBB4021827.1"/>
    </source>
</evidence>
<comment type="caution">
    <text evidence="3">The sequence shown here is derived from an EMBL/GenBank/DDBJ whole genome shotgun (WGS) entry which is preliminary data.</text>
</comment>
<dbReference type="AlphaFoldDB" id="A0A840CI49"/>
<dbReference type="InterPro" id="IPR050267">
    <property type="entry name" value="Anti-sigma-factor_SerPK"/>
</dbReference>
<name>A0A840CI49_9RHOB</name>
<dbReference type="Proteomes" id="UP000585681">
    <property type="component" value="Unassembled WGS sequence"/>
</dbReference>
<dbReference type="PANTHER" id="PTHR35526:SF3">
    <property type="entry name" value="ANTI-SIGMA-F FACTOR RSBW"/>
    <property type="match status" value="1"/>
</dbReference>
<organism evidence="3 4">
    <name type="scientific">Actibacterium naphthalenivorans</name>
    <dbReference type="NCBI Taxonomy" id="1614693"/>
    <lineage>
        <taxon>Bacteria</taxon>
        <taxon>Pseudomonadati</taxon>
        <taxon>Pseudomonadota</taxon>
        <taxon>Alphaproteobacteria</taxon>
        <taxon>Rhodobacterales</taxon>
        <taxon>Roseobacteraceae</taxon>
        <taxon>Actibacterium</taxon>
    </lineage>
</organism>
<dbReference type="SUPFAM" id="SSF55874">
    <property type="entry name" value="ATPase domain of HSP90 chaperone/DNA topoisomerase II/histidine kinase"/>
    <property type="match status" value="1"/>
</dbReference>
<feature type="domain" description="Histidine kinase/HSP90-like ATPase" evidence="2">
    <location>
        <begin position="10"/>
        <end position="136"/>
    </location>
</feature>
<dbReference type="PANTHER" id="PTHR35526">
    <property type="entry name" value="ANTI-SIGMA-F FACTOR RSBW-RELATED"/>
    <property type="match status" value="1"/>
</dbReference>
<keyword evidence="4" id="KW-1185">Reference proteome</keyword>
<dbReference type="InterPro" id="IPR036890">
    <property type="entry name" value="HATPase_C_sf"/>
</dbReference>
<reference evidence="3" key="1">
    <citation type="submission" date="2020-08" db="EMBL/GenBank/DDBJ databases">
        <title>Genomic Encyclopedia of Type Strains, Phase IV (KMG-IV): sequencing the most valuable type-strain genomes for metagenomic binning, comparative biology and taxonomic classification.</title>
        <authorList>
            <person name="Goeker M."/>
        </authorList>
    </citation>
    <scope>NUCLEOTIDE SEQUENCE [LARGE SCALE GENOMIC DNA]</scope>
    <source>
        <strain evidence="3">DSM 105040</strain>
    </source>
</reference>